<evidence type="ECO:0000313" key="3">
    <source>
        <dbReference type="Proteomes" id="UP000729402"/>
    </source>
</evidence>
<dbReference type="AlphaFoldDB" id="A0A8J5RZV5"/>
<reference evidence="2" key="1">
    <citation type="journal article" date="2021" name="bioRxiv">
        <title>Whole Genome Assembly and Annotation of Northern Wild Rice, Zizania palustris L., Supports a Whole Genome Duplication in the Zizania Genus.</title>
        <authorList>
            <person name="Haas M."/>
            <person name="Kono T."/>
            <person name="Macchietto M."/>
            <person name="Millas R."/>
            <person name="McGilp L."/>
            <person name="Shao M."/>
            <person name="Duquette J."/>
            <person name="Hirsch C.N."/>
            <person name="Kimball J."/>
        </authorList>
    </citation>
    <scope>NUCLEOTIDE SEQUENCE</scope>
    <source>
        <tissue evidence="2">Fresh leaf tissue</tissue>
    </source>
</reference>
<keyword evidence="3" id="KW-1185">Reference proteome</keyword>
<protein>
    <submittedName>
        <fullName evidence="2">Uncharacterized protein</fullName>
    </submittedName>
</protein>
<name>A0A8J5RZV5_ZIZPA</name>
<feature type="transmembrane region" description="Helical" evidence="1">
    <location>
        <begin position="61"/>
        <end position="78"/>
    </location>
</feature>
<comment type="caution">
    <text evidence="2">The sequence shown here is derived from an EMBL/GenBank/DDBJ whole genome shotgun (WGS) entry which is preliminary data.</text>
</comment>
<dbReference type="Proteomes" id="UP000729402">
    <property type="component" value="Unassembled WGS sequence"/>
</dbReference>
<organism evidence="2 3">
    <name type="scientific">Zizania palustris</name>
    <name type="common">Northern wild rice</name>
    <dbReference type="NCBI Taxonomy" id="103762"/>
    <lineage>
        <taxon>Eukaryota</taxon>
        <taxon>Viridiplantae</taxon>
        <taxon>Streptophyta</taxon>
        <taxon>Embryophyta</taxon>
        <taxon>Tracheophyta</taxon>
        <taxon>Spermatophyta</taxon>
        <taxon>Magnoliopsida</taxon>
        <taxon>Liliopsida</taxon>
        <taxon>Poales</taxon>
        <taxon>Poaceae</taxon>
        <taxon>BOP clade</taxon>
        <taxon>Oryzoideae</taxon>
        <taxon>Oryzeae</taxon>
        <taxon>Zizaniinae</taxon>
        <taxon>Zizania</taxon>
    </lineage>
</organism>
<gene>
    <name evidence="2" type="ORF">GUJ93_ZPchr0004g40066</name>
</gene>
<keyword evidence="1" id="KW-0472">Membrane</keyword>
<keyword evidence="1" id="KW-0812">Transmembrane</keyword>
<keyword evidence="1" id="KW-1133">Transmembrane helix</keyword>
<evidence type="ECO:0000313" key="2">
    <source>
        <dbReference type="EMBL" id="KAG8064031.1"/>
    </source>
</evidence>
<reference evidence="2" key="2">
    <citation type="submission" date="2021-02" db="EMBL/GenBank/DDBJ databases">
        <authorList>
            <person name="Kimball J.A."/>
            <person name="Haas M.W."/>
            <person name="Macchietto M."/>
            <person name="Kono T."/>
            <person name="Duquette J."/>
            <person name="Shao M."/>
        </authorList>
    </citation>
    <scope>NUCLEOTIDE SEQUENCE</scope>
    <source>
        <tissue evidence="2">Fresh leaf tissue</tissue>
    </source>
</reference>
<evidence type="ECO:0000256" key="1">
    <source>
        <dbReference type="SAM" id="Phobius"/>
    </source>
</evidence>
<proteinExistence type="predicted"/>
<accession>A0A8J5RZV5</accession>
<sequence length="145" mass="15349">METLLRAAPRRWGSGTPLWPSCVATPRATSTAPSPTPTSAASSLQVRSMVFHLFLSSHPPAAAATAAAAAGAHLIGFFPANPRYVVYGNGLCAIYSLVSAVYVHRRAMAGDAVPLQLGRLPPRPGQLATLLHCFFLLSHSPLWPH</sequence>
<feature type="transmembrane region" description="Helical" evidence="1">
    <location>
        <begin position="84"/>
        <end position="103"/>
    </location>
</feature>
<dbReference type="EMBL" id="JAAALK010000285">
    <property type="protein sequence ID" value="KAG8064031.1"/>
    <property type="molecule type" value="Genomic_DNA"/>
</dbReference>